<dbReference type="Proteomes" id="UP000186817">
    <property type="component" value="Unassembled WGS sequence"/>
</dbReference>
<name>A0A1Q9CE62_SYMMI</name>
<organism evidence="5 6">
    <name type="scientific">Symbiodinium microadriaticum</name>
    <name type="common">Dinoflagellate</name>
    <name type="synonym">Zooxanthella microadriatica</name>
    <dbReference type="NCBI Taxonomy" id="2951"/>
    <lineage>
        <taxon>Eukaryota</taxon>
        <taxon>Sar</taxon>
        <taxon>Alveolata</taxon>
        <taxon>Dinophyceae</taxon>
        <taxon>Suessiales</taxon>
        <taxon>Symbiodiniaceae</taxon>
        <taxon>Symbiodinium</taxon>
    </lineage>
</organism>
<keyword evidence="1 3" id="KW-0853">WD repeat</keyword>
<feature type="repeat" description="WD" evidence="3">
    <location>
        <begin position="219"/>
        <end position="241"/>
    </location>
</feature>
<evidence type="ECO:0000256" key="2">
    <source>
        <dbReference type="ARBA" id="ARBA00022737"/>
    </source>
</evidence>
<dbReference type="PANTHER" id="PTHR44019:SF8">
    <property type="entry name" value="POC1 CENTRIOLAR PROTEIN HOMOLOG"/>
    <property type="match status" value="1"/>
</dbReference>
<keyword evidence="4" id="KW-1133">Transmembrane helix</keyword>
<dbReference type="PROSITE" id="PS50082">
    <property type="entry name" value="WD_REPEATS_2"/>
    <property type="match status" value="2"/>
</dbReference>
<dbReference type="PANTHER" id="PTHR44019">
    <property type="entry name" value="WD REPEAT-CONTAINING PROTEIN 55"/>
    <property type="match status" value="1"/>
</dbReference>
<accession>A0A1Q9CE62</accession>
<dbReference type="EMBL" id="LSRX01001300">
    <property type="protein sequence ID" value="OLP81229.1"/>
    <property type="molecule type" value="Genomic_DNA"/>
</dbReference>
<reference evidence="5 6" key="1">
    <citation type="submission" date="2016-02" db="EMBL/GenBank/DDBJ databases">
        <title>Genome analysis of coral dinoflagellate symbionts highlights evolutionary adaptations to a symbiotic lifestyle.</title>
        <authorList>
            <person name="Aranda M."/>
            <person name="Li Y."/>
            <person name="Liew Y.J."/>
            <person name="Baumgarten S."/>
            <person name="Simakov O."/>
            <person name="Wilson M."/>
            <person name="Piel J."/>
            <person name="Ashoor H."/>
            <person name="Bougouffa S."/>
            <person name="Bajic V.B."/>
            <person name="Ryu T."/>
            <person name="Ravasi T."/>
            <person name="Bayer T."/>
            <person name="Micklem G."/>
            <person name="Kim H."/>
            <person name="Bhak J."/>
            <person name="Lajeunesse T.C."/>
            <person name="Voolstra C.R."/>
        </authorList>
    </citation>
    <scope>NUCLEOTIDE SEQUENCE [LARGE SCALE GENOMIC DNA]</scope>
    <source>
        <strain evidence="5 6">CCMP2467</strain>
    </source>
</reference>
<protein>
    <submittedName>
        <fullName evidence="5">Katanin p80 WD40 repeat-containing subunit B1</fullName>
    </submittedName>
</protein>
<dbReference type="SUPFAM" id="SSF50978">
    <property type="entry name" value="WD40 repeat-like"/>
    <property type="match status" value="1"/>
</dbReference>
<feature type="repeat" description="WD" evidence="3">
    <location>
        <begin position="158"/>
        <end position="197"/>
    </location>
</feature>
<dbReference type="OrthoDB" id="440168at2759"/>
<evidence type="ECO:0000313" key="6">
    <source>
        <dbReference type="Proteomes" id="UP000186817"/>
    </source>
</evidence>
<evidence type="ECO:0000256" key="1">
    <source>
        <dbReference type="ARBA" id="ARBA00022574"/>
    </source>
</evidence>
<dbReference type="InterPro" id="IPR036322">
    <property type="entry name" value="WD40_repeat_dom_sf"/>
</dbReference>
<gene>
    <name evidence="5" type="primary">katnb1</name>
    <name evidence="5" type="ORF">AK812_SmicGene38256</name>
</gene>
<evidence type="ECO:0000313" key="5">
    <source>
        <dbReference type="EMBL" id="OLP81229.1"/>
    </source>
</evidence>
<keyword evidence="4" id="KW-0472">Membrane</keyword>
<comment type="caution">
    <text evidence="5">The sequence shown here is derived from an EMBL/GenBank/DDBJ whole genome shotgun (WGS) entry which is preliminary data.</text>
</comment>
<evidence type="ECO:0000256" key="4">
    <source>
        <dbReference type="SAM" id="Phobius"/>
    </source>
</evidence>
<dbReference type="AlphaFoldDB" id="A0A1Q9CE62"/>
<keyword evidence="4" id="KW-0812">Transmembrane</keyword>
<keyword evidence="6" id="KW-1185">Reference proteome</keyword>
<dbReference type="InterPro" id="IPR015943">
    <property type="entry name" value="WD40/YVTN_repeat-like_dom_sf"/>
</dbReference>
<proteinExistence type="predicted"/>
<evidence type="ECO:0000256" key="3">
    <source>
        <dbReference type="PROSITE-ProRule" id="PRU00221"/>
    </source>
</evidence>
<keyword evidence="2" id="KW-0677">Repeat</keyword>
<dbReference type="InterPro" id="IPR050505">
    <property type="entry name" value="WDR55/POC1"/>
</dbReference>
<dbReference type="Pfam" id="PF00400">
    <property type="entry name" value="WD40"/>
    <property type="match status" value="2"/>
</dbReference>
<feature type="transmembrane region" description="Helical" evidence="4">
    <location>
        <begin position="331"/>
        <end position="362"/>
    </location>
</feature>
<dbReference type="SMART" id="SM00320">
    <property type="entry name" value="WD40"/>
    <property type="match status" value="4"/>
</dbReference>
<dbReference type="InterPro" id="IPR001680">
    <property type="entry name" value="WD40_rpt"/>
</dbReference>
<sequence length="374" mass="42243">MQHAEIYCERSCMFWLVQDPKRELFYSFKDRTAEQGFLCIDAALEDGKAAVGTNFGSIKIVDVRNQAFVSSLPGHQDHCKGLRVDWEENLAVSCSWDSFVHCYDLRTAKLIHKFVGHNANCSAIDVDFHHWMVASAANEYRFILWDLRKRCQFAMCETPGHNPNCLAMDWESKRLATGSDDGLVKIWSLDGGMATWESSIDCKHEMTVAVDADFGKKRIATASWDYNVDLWDLETGELLHHFVKPRRCMTQAIKNHLGKVKTLLTQLCPMGLEQEVNEAALQQARDAASRLKDTQNKRMASADAKQKVQSVVDQSQTVKDYAAAGSSQSQLLFVLIVSPAGLMSTEFATAVVCVSVLGAMFFNRMRYYEKKHFI</sequence>
<dbReference type="Gene3D" id="2.130.10.10">
    <property type="entry name" value="YVTN repeat-like/Quinoprotein amine dehydrogenase"/>
    <property type="match status" value="1"/>
</dbReference>